<dbReference type="Pfam" id="PF00005">
    <property type="entry name" value="ABC_tran"/>
    <property type="match status" value="1"/>
</dbReference>
<name>A0A1Z4VPK6_9GAMM</name>
<evidence type="ECO:0000256" key="4">
    <source>
        <dbReference type="ARBA" id="ARBA00022967"/>
    </source>
</evidence>
<reference evidence="8 9" key="1">
    <citation type="submission" date="2017-05" db="EMBL/GenBank/DDBJ databases">
        <title>Thiocyanate degradation by Thiohalobacter thiocyanaticus FOKN1.</title>
        <authorList>
            <person name="Oshiki M."/>
            <person name="Fukushima T."/>
            <person name="Kawano S."/>
            <person name="Nakagawa J."/>
        </authorList>
    </citation>
    <scope>NUCLEOTIDE SEQUENCE [LARGE SCALE GENOMIC DNA]</scope>
    <source>
        <strain evidence="8 9">FOKN1</strain>
    </source>
</reference>
<dbReference type="CDD" id="cd03214">
    <property type="entry name" value="ABC_Iron-Siderophores_B12_Hemin"/>
    <property type="match status" value="1"/>
</dbReference>
<protein>
    <submittedName>
        <fullName evidence="8">Iron-chelate-transporting ATPase</fullName>
    </submittedName>
</protein>
<feature type="domain" description="ABC transporter" evidence="7">
    <location>
        <begin position="3"/>
        <end position="243"/>
    </location>
</feature>
<keyword evidence="4" id="KW-1278">Translocase</keyword>
<feature type="compositionally biased region" description="Low complexity" evidence="6">
    <location>
        <begin position="269"/>
        <end position="282"/>
    </location>
</feature>
<evidence type="ECO:0000256" key="6">
    <source>
        <dbReference type="SAM" id="MobiDB-lite"/>
    </source>
</evidence>
<sequence>MNLEASDISVYAGARALLHGVSVRLAPGEVLAVIGPNGAGKSTLLKCLAGETTPAAGRIGINGRALADWPHRSLARMRAVLPQHSSLNFPFRVREVVAMGRSPHAGAPAGHNSDIVNAALTAADVQHLAGRDYTTLSGGERQRVQLARVLTQIWEPATEGPRYLLMDEPTSALDLVHQHHVLGVARRFAREQGIGVLAILHDLNLVAGYADRVAVLQQGRLRRQGPVGEVMQPAFLSEVFGIPLLRLPHPTVPEQPVLIARPQTDRADAPTTPAAWPSAINS</sequence>
<dbReference type="PANTHER" id="PTHR42794:SF1">
    <property type="entry name" value="HEMIN IMPORT ATP-BINDING PROTEIN HMUV"/>
    <property type="match status" value="1"/>
</dbReference>
<proteinExistence type="predicted"/>
<dbReference type="SMART" id="SM00382">
    <property type="entry name" value="AAA"/>
    <property type="match status" value="1"/>
</dbReference>
<dbReference type="PROSITE" id="PS00211">
    <property type="entry name" value="ABC_TRANSPORTER_1"/>
    <property type="match status" value="1"/>
</dbReference>
<keyword evidence="2" id="KW-0547">Nucleotide-binding</keyword>
<dbReference type="NCBIfam" id="NF010068">
    <property type="entry name" value="PRK13548.1"/>
    <property type="match status" value="1"/>
</dbReference>
<dbReference type="GO" id="GO:0016887">
    <property type="term" value="F:ATP hydrolysis activity"/>
    <property type="evidence" value="ECO:0007669"/>
    <property type="project" value="InterPro"/>
</dbReference>
<dbReference type="InterPro" id="IPR003439">
    <property type="entry name" value="ABC_transporter-like_ATP-bd"/>
</dbReference>
<evidence type="ECO:0000256" key="1">
    <source>
        <dbReference type="ARBA" id="ARBA00022448"/>
    </source>
</evidence>
<dbReference type="EMBL" id="AP018052">
    <property type="protein sequence ID" value="BAZ93531.1"/>
    <property type="molecule type" value="Genomic_DNA"/>
</dbReference>
<evidence type="ECO:0000313" key="8">
    <source>
        <dbReference type="EMBL" id="BAZ93531.1"/>
    </source>
</evidence>
<dbReference type="OrthoDB" id="6461291at2"/>
<feature type="region of interest" description="Disordered" evidence="6">
    <location>
        <begin position="262"/>
        <end position="282"/>
    </location>
</feature>
<dbReference type="SUPFAM" id="SSF52540">
    <property type="entry name" value="P-loop containing nucleoside triphosphate hydrolases"/>
    <property type="match status" value="1"/>
</dbReference>
<dbReference type="GO" id="GO:0005524">
    <property type="term" value="F:ATP binding"/>
    <property type="evidence" value="ECO:0007669"/>
    <property type="project" value="UniProtKB-KW"/>
</dbReference>
<evidence type="ECO:0000256" key="5">
    <source>
        <dbReference type="ARBA" id="ARBA00037066"/>
    </source>
</evidence>
<dbReference type="KEGG" id="ttc:FOKN1_1132"/>
<dbReference type="RefSeq" id="WP_096365554.1">
    <property type="nucleotide sequence ID" value="NZ_AP018052.1"/>
</dbReference>
<evidence type="ECO:0000256" key="2">
    <source>
        <dbReference type="ARBA" id="ARBA00022741"/>
    </source>
</evidence>
<keyword evidence="9" id="KW-1185">Reference proteome</keyword>
<keyword evidence="3" id="KW-0067">ATP-binding</keyword>
<evidence type="ECO:0000259" key="7">
    <source>
        <dbReference type="PROSITE" id="PS50893"/>
    </source>
</evidence>
<dbReference type="PROSITE" id="PS50893">
    <property type="entry name" value="ABC_TRANSPORTER_2"/>
    <property type="match status" value="1"/>
</dbReference>
<dbReference type="Gene3D" id="3.40.50.300">
    <property type="entry name" value="P-loop containing nucleotide triphosphate hydrolases"/>
    <property type="match status" value="1"/>
</dbReference>
<dbReference type="PANTHER" id="PTHR42794">
    <property type="entry name" value="HEMIN IMPORT ATP-BINDING PROTEIN HMUV"/>
    <property type="match status" value="1"/>
</dbReference>
<gene>
    <name evidence="8" type="ORF">FOKN1_1132</name>
</gene>
<keyword evidence="1" id="KW-0813">Transport</keyword>
<dbReference type="InterPro" id="IPR003593">
    <property type="entry name" value="AAA+_ATPase"/>
</dbReference>
<dbReference type="InterPro" id="IPR027417">
    <property type="entry name" value="P-loop_NTPase"/>
</dbReference>
<organism evidence="8 9">
    <name type="scientific">Thiohalobacter thiocyanaticus</name>
    <dbReference type="NCBI Taxonomy" id="585455"/>
    <lineage>
        <taxon>Bacteria</taxon>
        <taxon>Pseudomonadati</taxon>
        <taxon>Pseudomonadota</taxon>
        <taxon>Gammaproteobacteria</taxon>
        <taxon>Thiohalobacterales</taxon>
        <taxon>Thiohalobacteraceae</taxon>
        <taxon>Thiohalobacter</taxon>
    </lineage>
</organism>
<evidence type="ECO:0000313" key="9">
    <source>
        <dbReference type="Proteomes" id="UP000218765"/>
    </source>
</evidence>
<comment type="function">
    <text evidence="5">Part of the ABC transporter complex HmuTUV involved in hemin import. Responsible for energy coupling to the transport system.</text>
</comment>
<dbReference type="Proteomes" id="UP000218765">
    <property type="component" value="Chromosome"/>
</dbReference>
<dbReference type="InterPro" id="IPR017871">
    <property type="entry name" value="ABC_transporter-like_CS"/>
</dbReference>
<evidence type="ECO:0000256" key="3">
    <source>
        <dbReference type="ARBA" id="ARBA00022840"/>
    </source>
</evidence>
<dbReference type="AlphaFoldDB" id="A0A1Z4VPK6"/>
<accession>A0A1Z4VPK6</accession>